<comment type="caution">
    <text evidence="1">The sequence shown here is derived from an EMBL/GenBank/DDBJ whole genome shotgun (WGS) entry which is preliminary data.</text>
</comment>
<dbReference type="EMBL" id="JANSHE010000657">
    <property type="protein sequence ID" value="KAJ3008296.1"/>
    <property type="molecule type" value="Genomic_DNA"/>
</dbReference>
<name>A0ACC1Q1D8_9APHY</name>
<gene>
    <name evidence="1" type="ORF">NUW54_g3208</name>
</gene>
<evidence type="ECO:0000313" key="2">
    <source>
        <dbReference type="Proteomes" id="UP001144978"/>
    </source>
</evidence>
<proteinExistence type="predicted"/>
<accession>A0ACC1Q1D8</accession>
<reference evidence="1" key="1">
    <citation type="submission" date="2022-08" db="EMBL/GenBank/DDBJ databases">
        <title>Genome Sequence of Pycnoporus sanguineus.</title>
        <authorList>
            <person name="Buettner E."/>
        </authorList>
    </citation>
    <scope>NUCLEOTIDE SEQUENCE</scope>
    <source>
        <strain evidence="1">CG-C14</strain>
    </source>
</reference>
<keyword evidence="2" id="KW-1185">Reference proteome</keyword>
<protein>
    <submittedName>
        <fullName evidence="1">Uncharacterized protein</fullName>
    </submittedName>
</protein>
<dbReference type="Proteomes" id="UP001144978">
    <property type="component" value="Unassembled WGS sequence"/>
</dbReference>
<sequence>MQDIHQSTTIDVTQRLGLVASRMTDATGMSTTRAWVSFLVLGLLRVALVRAILSDDTDRTVISLIDCNHTFDDIMLRDELAKYAEDYAGRFKVWHVLTVPPEDEPDFEVKCPPHASAVRRN</sequence>
<organism evidence="1 2">
    <name type="scientific">Trametes sanguinea</name>
    <dbReference type="NCBI Taxonomy" id="158606"/>
    <lineage>
        <taxon>Eukaryota</taxon>
        <taxon>Fungi</taxon>
        <taxon>Dikarya</taxon>
        <taxon>Basidiomycota</taxon>
        <taxon>Agaricomycotina</taxon>
        <taxon>Agaricomycetes</taxon>
        <taxon>Polyporales</taxon>
        <taxon>Polyporaceae</taxon>
        <taxon>Trametes</taxon>
    </lineage>
</organism>
<evidence type="ECO:0000313" key="1">
    <source>
        <dbReference type="EMBL" id="KAJ3008296.1"/>
    </source>
</evidence>